<sequence>MGTDISGFVEHRAWPADEGERDDVWRSAVDLSLLNDTRNYDAFGCLFGVRNFANFRPLAAERGRPVDASEEVRAELDRLAPWPDQATAPPGSPGPS</sequence>
<feature type="region of interest" description="Disordered" evidence="1">
    <location>
        <begin position="76"/>
        <end position="96"/>
    </location>
</feature>
<keyword evidence="3" id="KW-1185">Reference proteome</keyword>
<reference evidence="3" key="1">
    <citation type="journal article" date="2019" name="Int. J. Syst. Evol. Microbiol.">
        <title>The Global Catalogue of Microorganisms (GCM) 10K type strain sequencing project: providing services to taxonomists for standard genome sequencing and annotation.</title>
        <authorList>
            <consortium name="The Broad Institute Genomics Platform"/>
            <consortium name="The Broad Institute Genome Sequencing Center for Infectious Disease"/>
            <person name="Wu L."/>
            <person name="Ma J."/>
        </authorList>
    </citation>
    <scope>NUCLEOTIDE SEQUENCE [LARGE SCALE GENOMIC DNA]</scope>
    <source>
        <strain evidence="3">CGMCC 4.7139</strain>
    </source>
</reference>
<dbReference type="Proteomes" id="UP001595993">
    <property type="component" value="Unassembled WGS sequence"/>
</dbReference>
<dbReference type="RefSeq" id="WP_381190509.1">
    <property type="nucleotide sequence ID" value="NZ_JBHSFE010000003.1"/>
</dbReference>
<name>A0ABV9G166_9ACTN</name>
<evidence type="ECO:0000256" key="1">
    <source>
        <dbReference type="SAM" id="MobiDB-lite"/>
    </source>
</evidence>
<dbReference type="EMBL" id="JBHSFE010000003">
    <property type="protein sequence ID" value="MFC4606314.1"/>
    <property type="molecule type" value="Genomic_DNA"/>
</dbReference>
<accession>A0ABV9G166</accession>
<protein>
    <submittedName>
        <fullName evidence="2">Uncharacterized protein</fullName>
    </submittedName>
</protein>
<gene>
    <name evidence="2" type="ORF">ACFO9E_00505</name>
</gene>
<evidence type="ECO:0000313" key="3">
    <source>
        <dbReference type="Proteomes" id="UP001595993"/>
    </source>
</evidence>
<proteinExistence type="predicted"/>
<organism evidence="2 3">
    <name type="scientific">Streptomyces maoxianensis</name>
    <dbReference type="NCBI Taxonomy" id="1459942"/>
    <lineage>
        <taxon>Bacteria</taxon>
        <taxon>Bacillati</taxon>
        <taxon>Actinomycetota</taxon>
        <taxon>Actinomycetes</taxon>
        <taxon>Kitasatosporales</taxon>
        <taxon>Streptomycetaceae</taxon>
        <taxon>Streptomyces</taxon>
    </lineage>
</organism>
<comment type="caution">
    <text evidence="2">The sequence shown here is derived from an EMBL/GenBank/DDBJ whole genome shotgun (WGS) entry which is preliminary data.</text>
</comment>
<evidence type="ECO:0000313" key="2">
    <source>
        <dbReference type="EMBL" id="MFC4606314.1"/>
    </source>
</evidence>